<feature type="transmembrane region" description="Helical" evidence="8">
    <location>
        <begin position="239"/>
        <end position="262"/>
    </location>
</feature>
<evidence type="ECO:0000256" key="2">
    <source>
        <dbReference type="ARBA" id="ARBA00005346"/>
    </source>
</evidence>
<feature type="transmembrane region" description="Helical" evidence="8">
    <location>
        <begin position="105"/>
        <end position="123"/>
    </location>
</feature>
<evidence type="ECO:0000313" key="11">
    <source>
        <dbReference type="Proteomes" id="UP000191055"/>
    </source>
</evidence>
<feature type="transmembrane region" description="Helical" evidence="8">
    <location>
        <begin position="6"/>
        <end position="23"/>
    </location>
</feature>
<evidence type="ECO:0000256" key="1">
    <source>
        <dbReference type="ARBA" id="ARBA00004651"/>
    </source>
</evidence>
<name>A0A1T5HU09_9BACT</name>
<protein>
    <submittedName>
        <fullName evidence="10">Multicomponent Na+:H+ antiporter subunit D</fullName>
    </submittedName>
</protein>
<reference evidence="10 11" key="1">
    <citation type="submission" date="2017-02" db="EMBL/GenBank/DDBJ databases">
        <authorList>
            <person name="Peterson S.W."/>
        </authorList>
    </citation>
    <scope>NUCLEOTIDE SEQUENCE [LARGE SCALE GENOMIC DNA]</scope>
    <source>
        <strain evidence="10 11">DSM 24412</strain>
    </source>
</reference>
<keyword evidence="3" id="KW-1003">Cell membrane</keyword>
<feature type="domain" description="NADH:quinone oxidoreductase/Mrp antiporter transmembrane" evidence="9">
    <location>
        <begin position="123"/>
        <end position="416"/>
    </location>
</feature>
<evidence type="ECO:0000259" key="9">
    <source>
        <dbReference type="Pfam" id="PF00361"/>
    </source>
</evidence>
<proteinExistence type="inferred from homology"/>
<evidence type="ECO:0000256" key="4">
    <source>
        <dbReference type="ARBA" id="ARBA00022692"/>
    </source>
</evidence>
<feature type="transmembrane region" description="Helical" evidence="8">
    <location>
        <begin position="268"/>
        <end position="288"/>
    </location>
</feature>
<dbReference type="InterPro" id="IPR001750">
    <property type="entry name" value="ND/Mrp_TM"/>
</dbReference>
<dbReference type="GO" id="GO:0008137">
    <property type="term" value="F:NADH dehydrogenase (ubiquinone) activity"/>
    <property type="evidence" value="ECO:0007669"/>
    <property type="project" value="InterPro"/>
</dbReference>
<dbReference type="InterPro" id="IPR050586">
    <property type="entry name" value="CPA3_Na-H_Antiporter_D"/>
</dbReference>
<comment type="similarity">
    <text evidence="2">Belongs to the CPA3 antiporters (TC 2.A.63) subunit D family.</text>
</comment>
<dbReference type="GO" id="GO:0042773">
    <property type="term" value="P:ATP synthesis coupled electron transport"/>
    <property type="evidence" value="ECO:0007669"/>
    <property type="project" value="InterPro"/>
</dbReference>
<feature type="transmembrane region" description="Helical" evidence="8">
    <location>
        <begin position="74"/>
        <end position="93"/>
    </location>
</feature>
<dbReference type="GO" id="GO:0005886">
    <property type="term" value="C:plasma membrane"/>
    <property type="evidence" value="ECO:0007669"/>
    <property type="project" value="UniProtKB-SubCell"/>
</dbReference>
<keyword evidence="5 8" id="KW-1133">Transmembrane helix</keyword>
<evidence type="ECO:0000256" key="8">
    <source>
        <dbReference type="SAM" id="Phobius"/>
    </source>
</evidence>
<dbReference type="Proteomes" id="UP000191055">
    <property type="component" value="Unassembled WGS sequence"/>
</dbReference>
<dbReference type="EMBL" id="FUYV01000031">
    <property type="protein sequence ID" value="SKC24122.1"/>
    <property type="molecule type" value="Genomic_DNA"/>
</dbReference>
<evidence type="ECO:0000313" key="10">
    <source>
        <dbReference type="EMBL" id="SKC24122.1"/>
    </source>
</evidence>
<feature type="transmembrane region" description="Helical" evidence="8">
    <location>
        <begin position="206"/>
        <end position="227"/>
    </location>
</feature>
<dbReference type="KEGG" id="asx:CDL62_14335"/>
<feature type="transmembrane region" description="Helical" evidence="8">
    <location>
        <begin position="30"/>
        <end position="48"/>
    </location>
</feature>
<feature type="transmembrane region" description="Helical" evidence="8">
    <location>
        <begin position="159"/>
        <end position="179"/>
    </location>
</feature>
<comment type="subcellular location">
    <subcellularLocation>
        <location evidence="1">Cell membrane</location>
        <topology evidence="1">Multi-pass membrane protein</topology>
    </subcellularLocation>
    <subcellularLocation>
        <location evidence="7">Membrane</location>
        <topology evidence="7">Multi-pass membrane protein</topology>
    </subcellularLocation>
</comment>
<evidence type="ECO:0000256" key="5">
    <source>
        <dbReference type="ARBA" id="ARBA00022989"/>
    </source>
</evidence>
<feature type="transmembrane region" description="Helical" evidence="8">
    <location>
        <begin position="324"/>
        <end position="345"/>
    </location>
</feature>
<dbReference type="Pfam" id="PF00361">
    <property type="entry name" value="Proton_antipo_M"/>
    <property type="match status" value="1"/>
</dbReference>
<dbReference type="AlphaFoldDB" id="A0A1T5HU09"/>
<accession>A0A1T5HU09</accession>
<dbReference type="InterPro" id="IPR003918">
    <property type="entry name" value="NADH_UbQ_OxRdtase"/>
</dbReference>
<feature type="transmembrane region" description="Helical" evidence="8">
    <location>
        <begin position="129"/>
        <end position="147"/>
    </location>
</feature>
<organism evidence="10 11">
    <name type="scientific">Alkalitalea saponilacus</name>
    <dbReference type="NCBI Taxonomy" id="889453"/>
    <lineage>
        <taxon>Bacteria</taxon>
        <taxon>Pseudomonadati</taxon>
        <taxon>Bacteroidota</taxon>
        <taxon>Bacteroidia</taxon>
        <taxon>Marinilabiliales</taxon>
        <taxon>Marinilabiliaceae</taxon>
        <taxon>Alkalitalea</taxon>
    </lineage>
</organism>
<dbReference type="RefSeq" id="WP_079559070.1">
    <property type="nucleotide sequence ID" value="NZ_CP021904.1"/>
</dbReference>
<evidence type="ECO:0000256" key="3">
    <source>
        <dbReference type="ARBA" id="ARBA00022475"/>
    </source>
</evidence>
<feature type="transmembrane region" description="Helical" evidence="8">
    <location>
        <begin position="449"/>
        <end position="468"/>
    </location>
</feature>
<feature type="transmembrane region" description="Helical" evidence="8">
    <location>
        <begin position="300"/>
        <end position="318"/>
    </location>
</feature>
<gene>
    <name evidence="10" type="ORF">SAMN03080601_03415</name>
</gene>
<evidence type="ECO:0000256" key="6">
    <source>
        <dbReference type="ARBA" id="ARBA00023136"/>
    </source>
</evidence>
<dbReference type="PRINTS" id="PR01437">
    <property type="entry name" value="NUOXDRDTASE4"/>
</dbReference>
<keyword evidence="6 8" id="KW-0472">Membrane</keyword>
<feature type="transmembrane region" description="Helical" evidence="8">
    <location>
        <begin position="400"/>
        <end position="428"/>
    </location>
</feature>
<dbReference type="STRING" id="889453.SAMN03080601_03415"/>
<feature type="transmembrane region" description="Helical" evidence="8">
    <location>
        <begin position="366"/>
        <end position="388"/>
    </location>
</feature>
<dbReference type="PANTHER" id="PTHR42703:SF1">
    <property type="entry name" value="NA(+)_H(+) ANTIPORTER SUBUNIT D1"/>
    <property type="match status" value="1"/>
</dbReference>
<keyword evidence="11" id="KW-1185">Reference proteome</keyword>
<dbReference type="OrthoDB" id="9811718at2"/>
<dbReference type="PANTHER" id="PTHR42703">
    <property type="entry name" value="NADH DEHYDROGENASE"/>
    <property type="match status" value="1"/>
</dbReference>
<sequence length="497" mass="55308">MILLAHILLPFTYILLALLIKKASIKSRLAVLFATFNLLWALALLPIVQIKDIIVVQVGGWAAPYGISLVADRFSVFMLIMTAIIFFLVTIYATQSVDKARRKSGHFFFTFGILMGVNGSFIAGDVFNLYVWYEVMLMSSFILMSLGGERAQMEGSIKYLILNLISALFFVSGVGLLYGNLGTLNMADLSAIISEKSDMLTHLNPALILMVVSFAIKGALVPFFFWLPASYHTPPPAVSALLAGLLTKVGIYSLIRFYTLFLYHDAPFWNQLILWMGVLSMVIGVFAASSQFDFRKILSFHIISQVGYVVIGLGFYTVSGIAAAMFFLAHNMLSKTNAFLVAGWVKRQKGTLNLKTLGEVYKESPIWGVLFFISAFSLAGLPPLSGFIGKYLIIKAGIEANYIVVALIALFVGLFTLFSMVKIWLEVFWKDVPKDRVVKIPQKKRKSQYMLTSSLIMAILIVVMGLWAQPIVTYCEQAAVDLLNPELYIDKVLNFSR</sequence>
<keyword evidence="4 7" id="KW-0812">Transmembrane</keyword>
<evidence type="ECO:0000256" key="7">
    <source>
        <dbReference type="RuleBase" id="RU000320"/>
    </source>
</evidence>